<accession>A0AAV4DIJ1</accession>
<feature type="compositionally biased region" description="Basic and acidic residues" evidence="1">
    <location>
        <begin position="36"/>
        <end position="49"/>
    </location>
</feature>
<comment type="caution">
    <text evidence="2">The sequence shown here is derived from an EMBL/GenBank/DDBJ whole genome shotgun (WGS) entry which is preliminary data.</text>
</comment>
<feature type="compositionally biased region" description="Polar residues" evidence="1">
    <location>
        <begin position="1"/>
        <end position="12"/>
    </location>
</feature>
<evidence type="ECO:0000313" key="3">
    <source>
        <dbReference type="Proteomes" id="UP000735302"/>
    </source>
</evidence>
<feature type="compositionally biased region" description="Polar residues" evidence="1">
    <location>
        <begin position="21"/>
        <end position="34"/>
    </location>
</feature>
<name>A0AAV4DIJ1_9GAST</name>
<feature type="region of interest" description="Disordered" evidence="1">
    <location>
        <begin position="1"/>
        <end position="49"/>
    </location>
</feature>
<dbReference type="Proteomes" id="UP000735302">
    <property type="component" value="Unassembled WGS sequence"/>
</dbReference>
<organism evidence="2 3">
    <name type="scientific">Plakobranchus ocellatus</name>
    <dbReference type="NCBI Taxonomy" id="259542"/>
    <lineage>
        <taxon>Eukaryota</taxon>
        <taxon>Metazoa</taxon>
        <taxon>Spiralia</taxon>
        <taxon>Lophotrochozoa</taxon>
        <taxon>Mollusca</taxon>
        <taxon>Gastropoda</taxon>
        <taxon>Heterobranchia</taxon>
        <taxon>Euthyneura</taxon>
        <taxon>Panpulmonata</taxon>
        <taxon>Sacoglossa</taxon>
        <taxon>Placobranchoidea</taxon>
        <taxon>Plakobranchidae</taxon>
        <taxon>Plakobranchus</taxon>
    </lineage>
</organism>
<keyword evidence="3" id="KW-1185">Reference proteome</keyword>
<gene>
    <name evidence="2" type="ORF">PoB_007050900</name>
</gene>
<dbReference type="AlphaFoldDB" id="A0AAV4DIJ1"/>
<protein>
    <submittedName>
        <fullName evidence="2">Uncharacterized protein</fullName>
    </submittedName>
</protein>
<proteinExistence type="predicted"/>
<sequence>MKNQLNSLTGTEPSKAERSSESVSRSKCNTSTSHWGAKEKNAESCKDTRAYWRERNRLQRDAMSEEQKEAIRLRANELRRQKRWLT</sequence>
<reference evidence="2 3" key="1">
    <citation type="journal article" date="2021" name="Elife">
        <title>Chloroplast acquisition without the gene transfer in kleptoplastic sea slugs, Plakobranchus ocellatus.</title>
        <authorList>
            <person name="Maeda T."/>
            <person name="Takahashi S."/>
            <person name="Yoshida T."/>
            <person name="Shimamura S."/>
            <person name="Takaki Y."/>
            <person name="Nagai Y."/>
            <person name="Toyoda A."/>
            <person name="Suzuki Y."/>
            <person name="Arimoto A."/>
            <person name="Ishii H."/>
            <person name="Satoh N."/>
            <person name="Nishiyama T."/>
            <person name="Hasebe M."/>
            <person name="Maruyama T."/>
            <person name="Minagawa J."/>
            <person name="Obokata J."/>
            <person name="Shigenobu S."/>
        </authorList>
    </citation>
    <scope>NUCLEOTIDE SEQUENCE [LARGE SCALE GENOMIC DNA]</scope>
</reference>
<evidence type="ECO:0000256" key="1">
    <source>
        <dbReference type="SAM" id="MobiDB-lite"/>
    </source>
</evidence>
<evidence type="ECO:0000313" key="2">
    <source>
        <dbReference type="EMBL" id="GFO44004.1"/>
    </source>
</evidence>
<dbReference type="EMBL" id="BLXT01007928">
    <property type="protein sequence ID" value="GFO44004.1"/>
    <property type="molecule type" value="Genomic_DNA"/>
</dbReference>